<comment type="caution">
    <text evidence="1">The sequence shown here is derived from an EMBL/GenBank/DDBJ whole genome shotgun (WGS) entry which is preliminary data.</text>
</comment>
<name>A0A8J3A9M1_9ACTN</name>
<proteinExistence type="predicted"/>
<keyword evidence="2" id="KW-1185">Reference proteome</keyword>
<evidence type="ECO:0000313" key="2">
    <source>
        <dbReference type="Proteomes" id="UP000650511"/>
    </source>
</evidence>
<dbReference type="EMBL" id="BMHA01000009">
    <property type="protein sequence ID" value="GGI07826.1"/>
    <property type="molecule type" value="Genomic_DNA"/>
</dbReference>
<dbReference type="AlphaFoldDB" id="A0A8J3A9M1"/>
<reference evidence="1" key="1">
    <citation type="journal article" date="2014" name="Int. J. Syst. Evol. Microbiol.">
        <title>Complete genome sequence of Corynebacterium casei LMG S-19264T (=DSM 44701T), isolated from a smear-ripened cheese.</title>
        <authorList>
            <consortium name="US DOE Joint Genome Institute (JGI-PGF)"/>
            <person name="Walter F."/>
            <person name="Albersmeier A."/>
            <person name="Kalinowski J."/>
            <person name="Ruckert C."/>
        </authorList>
    </citation>
    <scope>NUCLEOTIDE SEQUENCE</scope>
    <source>
        <strain evidence="1">CGMCC 1.14988</strain>
    </source>
</reference>
<sequence length="160" mass="16382">MVLVLGAATVWVAATWVTEPPGIAAAPATTEAATGGANEATLRLHVTPPRYLVAGHPSPVGLALTDTDGRPLPADTRLVVSAELVGIGNAPVPVVLDAPPAWPVTAGELVSSPLRLLPTAEPACDTVVAQLRVRVTPVEERVREAETVRDLRGPVCDGGA</sequence>
<gene>
    <name evidence="1" type="ORF">GCM10011354_26030</name>
</gene>
<accession>A0A8J3A9M1</accession>
<protein>
    <submittedName>
        <fullName evidence="1">Uncharacterized protein</fullName>
    </submittedName>
</protein>
<evidence type="ECO:0000313" key="1">
    <source>
        <dbReference type="EMBL" id="GGI07826.1"/>
    </source>
</evidence>
<reference evidence="1" key="2">
    <citation type="submission" date="2020-09" db="EMBL/GenBank/DDBJ databases">
        <authorList>
            <person name="Sun Q."/>
            <person name="Zhou Y."/>
        </authorList>
    </citation>
    <scope>NUCLEOTIDE SEQUENCE</scope>
    <source>
        <strain evidence="1">CGMCC 1.14988</strain>
    </source>
</reference>
<dbReference type="Proteomes" id="UP000650511">
    <property type="component" value="Unassembled WGS sequence"/>
</dbReference>
<organism evidence="1 2">
    <name type="scientific">Egicoccus halophilus</name>
    <dbReference type="NCBI Taxonomy" id="1670830"/>
    <lineage>
        <taxon>Bacteria</taxon>
        <taxon>Bacillati</taxon>
        <taxon>Actinomycetota</taxon>
        <taxon>Nitriliruptoria</taxon>
        <taxon>Egicoccales</taxon>
        <taxon>Egicoccaceae</taxon>
        <taxon>Egicoccus</taxon>
    </lineage>
</organism>